<organism evidence="4">
    <name type="scientific">Schistosoma curassoni</name>
    <dbReference type="NCBI Taxonomy" id="6186"/>
    <lineage>
        <taxon>Eukaryota</taxon>
        <taxon>Metazoa</taxon>
        <taxon>Spiralia</taxon>
        <taxon>Lophotrochozoa</taxon>
        <taxon>Platyhelminthes</taxon>
        <taxon>Trematoda</taxon>
        <taxon>Digenea</taxon>
        <taxon>Strigeidida</taxon>
        <taxon>Schistosomatoidea</taxon>
        <taxon>Schistosomatidae</taxon>
        <taxon>Schistosoma</taxon>
    </lineage>
</organism>
<keyword evidence="1" id="KW-0472">Membrane</keyword>
<dbReference type="EMBL" id="UZAK01004017">
    <property type="protein sequence ID" value="VDO82444.1"/>
    <property type="molecule type" value="Genomic_DNA"/>
</dbReference>
<accession>A0A183JLC8</accession>
<dbReference type="WBParaSite" id="SCUD_0000350901-mRNA-1">
    <property type="protein sequence ID" value="SCUD_0000350901-mRNA-1"/>
    <property type="gene ID" value="SCUD_0000350901"/>
</dbReference>
<proteinExistence type="predicted"/>
<evidence type="ECO:0000313" key="3">
    <source>
        <dbReference type="Proteomes" id="UP000279833"/>
    </source>
</evidence>
<feature type="transmembrane region" description="Helical" evidence="1">
    <location>
        <begin position="7"/>
        <end position="34"/>
    </location>
</feature>
<name>A0A183JLC8_9TREM</name>
<evidence type="ECO:0000313" key="4">
    <source>
        <dbReference type="WBParaSite" id="SCUD_0000350901-mRNA-1"/>
    </source>
</evidence>
<keyword evidence="1" id="KW-0812">Transmembrane</keyword>
<dbReference type="AlphaFoldDB" id="A0A183JLC8"/>
<gene>
    <name evidence="2" type="ORF">SCUD_LOCUS3509</name>
</gene>
<keyword evidence="3" id="KW-1185">Reference proteome</keyword>
<dbReference type="Proteomes" id="UP000279833">
    <property type="component" value="Unassembled WGS sequence"/>
</dbReference>
<sequence>MIRSYCFIFIWVFHIHYIDFTLLIIFNLCLVIIIV</sequence>
<evidence type="ECO:0000256" key="1">
    <source>
        <dbReference type="SAM" id="Phobius"/>
    </source>
</evidence>
<reference evidence="2 3" key="2">
    <citation type="submission" date="2018-11" db="EMBL/GenBank/DDBJ databases">
        <authorList>
            <consortium name="Pathogen Informatics"/>
        </authorList>
    </citation>
    <scope>NUCLEOTIDE SEQUENCE [LARGE SCALE GENOMIC DNA]</scope>
    <source>
        <strain evidence="2">Dakar</strain>
        <strain evidence="3">Dakar, Senegal</strain>
    </source>
</reference>
<protein>
    <submittedName>
        <fullName evidence="2 4">Uncharacterized protein</fullName>
    </submittedName>
</protein>
<reference evidence="4" key="1">
    <citation type="submission" date="2016-06" db="UniProtKB">
        <authorList>
            <consortium name="WormBaseParasite"/>
        </authorList>
    </citation>
    <scope>IDENTIFICATION</scope>
</reference>
<evidence type="ECO:0000313" key="2">
    <source>
        <dbReference type="EMBL" id="VDO82444.1"/>
    </source>
</evidence>
<keyword evidence="1" id="KW-1133">Transmembrane helix</keyword>